<protein>
    <submittedName>
        <fullName evidence="1">Uncharacterized protein</fullName>
    </submittedName>
</protein>
<dbReference type="EMBL" id="AP019822">
    <property type="protein sequence ID" value="BBM36970.1"/>
    <property type="molecule type" value="Genomic_DNA"/>
</dbReference>
<proteinExistence type="predicted"/>
<accession>A0A510JCE4</accession>
<dbReference type="RefSeq" id="WP_026738132.1">
    <property type="nucleotide sequence ID" value="NZ_AP019822.1"/>
</dbReference>
<gene>
    <name evidence="1" type="ORF">JCM16774_1916</name>
</gene>
<evidence type="ECO:0000313" key="2">
    <source>
        <dbReference type="Proteomes" id="UP000321606"/>
    </source>
</evidence>
<dbReference type="AlphaFoldDB" id="A0A510JCE4"/>
<dbReference type="KEGG" id="lgo:JCM16774_1916"/>
<dbReference type="STRING" id="714315.GCA_000516535_01921"/>
<dbReference type="OrthoDB" id="80519at2"/>
<sequence length="145" mass="17314">MKIIFGYYDDEDFGLTEYPEIIESEKNEEVSDEEYEQEKEKVEQYRKYLVTGIMEDFQYPESCDEVLVAIKDIENGKSFGTEWDGQAFQHEITPHYVQFVHTIFGDSEEYPVWTCRLKEYKKVLHAWKSFLELPKDLESRIEVSV</sequence>
<reference evidence="1 2" key="1">
    <citation type="submission" date="2019-07" db="EMBL/GenBank/DDBJ databases">
        <title>Complete Genome Sequence of Leptotrichia goodfellowii Strain JCM 16774.</title>
        <authorList>
            <person name="Watanabe S."/>
            <person name="Cui L."/>
        </authorList>
    </citation>
    <scope>NUCLEOTIDE SEQUENCE [LARGE SCALE GENOMIC DNA]</scope>
    <source>
        <strain evidence="1 2">JCM16774</strain>
    </source>
</reference>
<organism evidence="1 2">
    <name type="scientific">Pseudoleptotrichia goodfellowii</name>
    <dbReference type="NCBI Taxonomy" id="157692"/>
    <lineage>
        <taxon>Bacteria</taxon>
        <taxon>Fusobacteriati</taxon>
        <taxon>Fusobacteriota</taxon>
        <taxon>Fusobacteriia</taxon>
        <taxon>Fusobacteriales</taxon>
        <taxon>Leptotrichiaceae</taxon>
        <taxon>Pseudoleptotrichia</taxon>
    </lineage>
</organism>
<name>A0A510JCE4_9FUSO</name>
<dbReference type="Proteomes" id="UP000321606">
    <property type="component" value="Chromosome"/>
</dbReference>
<evidence type="ECO:0000313" key="1">
    <source>
        <dbReference type="EMBL" id="BBM36970.1"/>
    </source>
</evidence>